<dbReference type="AlphaFoldDB" id="A0A835QA58"/>
<protein>
    <submittedName>
        <fullName evidence="1">Uncharacterized protein</fullName>
    </submittedName>
</protein>
<sequence>MGAPSRTLFVCSASLFLTSASRIPPHCGLAAPPGLVLMRLLALLVLSVQVLQVLDPLTAQHV</sequence>
<evidence type="ECO:0000313" key="2">
    <source>
        <dbReference type="Proteomes" id="UP000639772"/>
    </source>
</evidence>
<name>A0A835QA58_VANPL</name>
<evidence type="ECO:0000313" key="1">
    <source>
        <dbReference type="EMBL" id="KAG0468589.1"/>
    </source>
</evidence>
<dbReference type="Proteomes" id="UP000639772">
    <property type="component" value="Chromosome 9"/>
</dbReference>
<comment type="caution">
    <text evidence="1">The sequence shown here is derived from an EMBL/GenBank/DDBJ whole genome shotgun (WGS) entry which is preliminary data.</text>
</comment>
<gene>
    <name evidence="1" type="ORF">HPP92_017917</name>
</gene>
<accession>A0A835QA58</accession>
<dbReference type="EMBL" id="JADCNM010000009">
    <property type="protein sequence ID" value="KAG0468589.1"/>
    <property type="molecule type" value="Genomic_DNA"/>
</dbReference>
<organism evidence="1 2">
    <name type="scientific">Vanilla planifolia</name>
    <name type="common">Vanilla</name>
    <dbReference type="NCBI Taxonomy" id="51239"/>
    <lineage>
        <taxon>Eukaryota</taxon>
        <taxon>Viridiplantae</taxon>
        <taxon>Streptophyta</taxon>
        <taxon>Embryophyta</taxon>
        <taxon>Tracheophyta</taxon>
        <taxon>Spermatophyta</taxon>
        <taxon>Magnoliopsida</taxon>
        <taxon>Liliopsida</taxon>
        <taxon>Asparagales</taxon>
        <taxon>Orchidaceae</taxon>
        <taxon>Vanilloideae</taxon>
        <taxon>Vanilleae</taxon>
        <taxon>Vanilla</taxon>
    </lineage>
</organism>
<proteinExistence type="predicted"/>
<reference evidence="1 2" key="1">
    <citation type="journal article" date="2020" name="Nat. Food">
        <title>A phased Vanilla planifolia genome enables genetic improvement of flavour and production.</title>
        <authorList>
            <person name="Hasing T."/>
            <person name="Tang H."/>
            <person name="Brym M."/>
            <person name="Khazi F."/>
            <person name="Huang T."/>
            <person name="Chambers A.H."/>
        </authorList>
    </citation>
    <scope>NUCLEOTIDE SEQUENCE [LARGE SCALE GENOMIC DNA]</scope>
    <source>
        <tissue evidence="1">Leaf</tissue>
    </source>
</reference>